<protein>
    <recommendedName>
        <fullName evidence="2">Origin recognition complex subunit 3 N-terminal domain-containing protein</fullName>
    </recommendedName>
</protein>
<evidence type="ECO:0000313" key="3">
    <source>
        <dbReference type="EMBL" id="CAG5121530.1"/>
    </source>
</evidence>
<dbReference type="EMBL" id="CAJHNH020001109">
    <property type="protein sequence ID" value="CAG5121530.1"/>
    <property type="molecule type" value="Genomic_DNA"/>
</dbReference>
<dbReference type="PANTHER" id="PTHR12748">
    <property type="entry name" value="ORIGIN RECOGNITION COMPLEX SUBUNIT 3"/>
    <property type="match status" value="1"/>
</dbReference>
<sequence length="187" mass="20921">MSSDTISSVSKGCFAYKGKVARANREDYINVSNDKFIKSRFKLCNQLQEDLHIRIGILRSDLNSKIFDDLVAFAASYNATEDKYKGRSIEEILTAVLITGVNTPDHDIMFSNLDSMLKVKVTPLVARIKSTDCSRVATLIKNIFQQLANVSMPMDDEDDNGENSIEDCPDGDKNDLESSPVKLKWTD</sequence>
<feature type="domain" description="Origin recognition complex subunit 3 N-terminal" evidence="2">
    <location>
        <begin position="6"/>
        <end position="163"/>
    </location>
</feature>
<organism evidence="3 4">
    <name type="scientific">Candidula unifasciata</name>
    <dbReference type="NCBI Taxonomy" id="100452"/>
    <lineage>
        <taxon>Eukaryota</taxon>
        <taxon>Metazoa</taxon>
        <taxon>Spiralia</taxon>
        <taxon>Lophotrochozoa</taxon>
        <taxon>Mollusca</taxon>
        <taxon>Gastropoda</taxon>
        <taxon>Heterobranchia</taxon>
        <taxon>Euthyneura</taxon>
        <taxon>Panpulmonata</taxon>
        <taxon>Eupulmonata</taxon>
        <taxon>Stylommatophora</taxon>
        <taxon>Helicina</taxon>
        <taxon>Helicoidea</taxon>
        <taxon>Geomitridae</taxon>
        <taxon>Candidula</taxon>
    </lineage>
</organism>
<feature type="region of interest" description="Disordered" evidence="1">
    <location>
        <begin position="152"/>
        <end position="187"/>
    </location>
</feature>
<dbReference type="AlphaFoldDB" id="A0A8S3Z1M0"/>
<evidence type="ECO:0000313" key="4">
    <source>
        <dbReference type="Proteomes" id="UP000678393"/>
    </source>
</evidence>
<accession>A0A8S3Z1M0</accession>
<reference evidence="3" key="1">
    <citation type="submission" date="2021-04" db="EMBL/GenBank/DDBJ databases">
        <authorList>
            <consortium name="Molecular Ecology Group"/>
        </authorList>
    </citation>
    <scope>NUCLEOTIDE SEQUENCE</scope>
</reference>
<feature type="compositionally biased region" description="Acidic residues" evidence="1">
    <location>
        <begin position="154"/>
        <end position="169"/>
    </location>
</feature>
<gene>
    <name evidence="3" type="ORF">CUNI_LOCUS7088</name>
</gene>
<dbReference type="GO" id="GO:0006270">
    <property type="term" value="P:DNA replication initiation"/>
    <property type="evidence" value="ECO:0007669"/>
    <property type="project" value="TreeGrafter"/>
</dbReference>
<dbReference type="Proteomes" id="UP000678393">
    <property type="component" value="Unassembled WGS sequence"/>
</dbReference>
<name>A0A8S3Z1M0_9EUPU</name>
<dbReference type="GO" id="GO:0031261">
    <property type="term" value="C:DNA replication preinitiation complex"/>
    <property type="evidence" value="ECO:0007669"/>
    <property type="project" value="TreeGrafter"/>
</dbReference>
<dbReference type="GO" id="GO:0003688">
    <property type="term" value="F:DNA replication origin binding"/>
    <property type="evidence" value="ECO:0007669"/>
    <property type="project" value="TreeGrafter"/>
</dbReference>
<evidence type="ECO:0000259" key="2">
    <source>
        <dbReference type="Pfam" id="PF07034"/>
    </source>
</evidence>
<dbReference type="Pfam" id="PF07034">
    <property type="entry name" value="ORC3_N"/>
    <property type="match status" value="1"/>
</dbReference>
<dbReference type="InterPro" id="IPR045667">
    <property type="entry name" value="ORC3_N"/>
</dbReference>
<comment type="caution">
    <text evidence="3">The sequence shown here is derived from an EMBL/GenBank/DDBJ whole genome shotgun (WGS) entry which is preliminary data.</text>
</comment>
<dbReference type="GO" id="GO:0005656">
    <property type="term" value="C:nuclear pre-replicative complex"/>
    <property type="evidence" value="ECO:0007669"/>
    <property type="project" value="TreeGrafter"/>
</dbReference>
<dbReference type="InterPro" id="IPR020795">
    <property type="entry name" value="ORC3"/>
</dbReference>
<dbReference type="OrthoDB" id="10265211at2759"/>
<dbReference type="PANTHER" id="PTHR12748:SF0">
    <property type="entry name" value="ORIGIN RECOGNITION COMPLEX SUBUNIT 3"/>
    <property type="match status" value="1"/>
</dbReference>
<keyword evidence="4" id="KW-1185">Reference proteome</keyword>
<proteinExistence type="predicted"/>
<evidence type="ECO:0000256" key="1">
    <source>
        <dbReference type="SAM" id="MobiDB-lite"/>
    </source>
</evidence>
<dbReference type="GO" id="GO:0005664">
    <property type="term" value="C:nuclear origin of replication recognition complex"/>
    <property type="evidence" value="ECO:0007669"/>
    <property type="project" value="InterPro"/>
</dbReference>